<dbReference type="Proteomes" id="UP001365542">
    <property type="component" value="Unassembled WGS sequence"/>
</dbReference>
<feature type="region of interest" description="Disordered" evidence="1">
    <location>
        <begin position="73"/>
        <end position="98"/>
    </location>
</feature>
<comment type="caution">
    <text evidence="3">The sequence shown here is derived from an EMBL/GenBank/DDBJ whole genome shotgun (WGS) entry which is preliminary data.</text>
</comment>
<protein>
    <submittedName>
        <fullName evidence="3">Uncharacterized protein</fullName>
    </submittedName>
</protein>
<sequence length="98" mass="10180">MHFIKVFAMALSLTGAATALTIPIVNNESSALVARDDSPADPPVPLASKKGVGKFGKGSYWSKNLQTLEVAKGAGKTDASKPVLTEKLGQNVKKPTTA</sequence>
<dbReference type="AlphaFoldDB" id="A0AAV9X473"/>
<accession>A0AAV9X473</accession>
<keyword evidence="2" id="KW-0732">Signal</keyword>
<evidence type="ECO:0000313" key="3">
    <source>
        <dbReference type="EMBL" id="KAK6535502.1"/>
    </source>
</evidence>
<dbReference type="EMBL" id="JAVHJO010000010">
    <property type="protein sequence ID" value="KAK6535502.1"/>
    <property type="molecule type" value="Genomic_DNA"/>
</dbReference>
<feature type="chain" id="PRO_5043541598" evidence="2">
    <location>
        <begin position="20"/>
        <end position="98"/>
    </location>
</feature>
<name>A0AAV9X473_9PEZI</name>
<evidence type="ECO:0000256" key="1">
    <source>
        <dbReference type="SAM" id="MobiDB-lite"/>
    </source>
</evidence>
<gene>
    <name evidence="3" type="ORF">TWF694_001957</name>
</gene>
<keyword evidence="4" id="KW-1185">Reference proteome</keyword>
<feature type="signal peptide" evidence="2">
    <location>
        <begin position="1"/>
        <end position="19"/>
    </location>
</feature>
<proteinExistence type="predicted"/>
<reference evidence="3 4" key="1">
    <citation type="submission" date="2019-10" db="EMBL/GenBank/DDBJ databases">
        <authorList>
            <person name="Palmer J.M."/>
        </authorList>
    </citation>
    <scope>NUCLEOTIDE SEQUENCE [LARGE SCALE GENOMIC DNA]</scope>
    <source>
        <strain evidence="3 4">TWF694</strain>
    </source>
</reference>
<organism evidence="3 4">
    <name type="scientific">Orbilia ellipsospora</name>
    <dbReference type="NCBI Taxonomy" id="2528407"/>
    <lineage>
        <taxon>Eukaryota</taxon>
        <taxon>Fungi</taxon>
        <taxon>Dikarya</taxon>
        <taxon>Ascomycota</taxon>
        <taxon>Pezizomycotina</taxon>
        <taxon>Orbiliomycetes</taxon>
        <taxon>Orbiliales</taxon>
        <taxon>Orbiliaceae</taxon>
        <taxon>Orbilia</taxon>
    </lineage>
</organism>
<evidence type="ECO:0000256" key="2">
    <source>
        <dbReference type="SAM" id="SignalP"/>
    </source>
</evidence>
<evidence type="ECO:0000313" key="4">
    <source>
        <dbReference type="Proteomes" id="UP001365542"/>
    </source>
</evidence>